<organism evidence="2 3">
    <name type="scientific">Streptomyces longisporoflavus</name>
    <dbReference type="NCBI Taxonomy" id="28044"/>
    <lineage>
        <taxon>Bacteria</taxon>
        <taxon>Bacillati</taxon>
        <taxon>Actinomycetota</taxon>
        <taxon>Actinomycetes</taxon>
        <taxon>Kitasatosporales</taxon>
        <taxon>Streptomycetaceae</taxon>
        <taxon>Streptomyces</taxon>
    </lineage>
</organism>
<sequence>MTTPPAPDAALVRRLLADQFPQWAGLPLTPVVPGGSDHALFRLGGELQVRLPRGEWAAGQAEKDRRWLPRIAGHLPLPIPSPLAVGEPAFDYPWRWSVTHWLPGETARHDGLADSVATAVETAGFLAALQHLPPPSALLPGPHLDLESSDLRARDAATRAAIAAVEGAFDQRALTATWDAAMEATGWERDPVWFHGDFHVGNLLTVDGRLSAVIDFGGLGVGDPSCDLVIAYTLLGEKTRPAFREALAVDDATWARGRGWALSTGLNAYTNYAHVNPHVAKATTYQITQALL</sequence>
<reference evidence="2 3" key="1">
    <citation type="submission" date="2024-10" db="EMBL/GenBank/DDBJ databases">
        <title>The Natural Products Discovery Center: Release of the First 8490 Sequenced Strains for Exploring Actinobacteria Biosynthetic Diversity.</title>
        <authorList>
            <person name="Kalkreuter E."/>
            <person name="Kautsar S.A."/>
            <person name="Yang D."/>
            <person name="Bader C.D."/>
            <person name="Teijaro C.N."/>
            <person name="Fluegel L."/>
            <person name="Davis C.M."/>
            <person name="Simpson J.R."/>
            <person name="Lauterbach L."/>
            <person name="Steele A.D."/>
            <person name="Gui C."/>
            <person name="Meng S."/>
            <person name="Li G."/>
            <person name="Viehrig K."/>
            <person name="Ye F."/>
            <person name="Su P."/>
            <person name="Kiefer A.F."/>
            <person name="Nichols A."/>
            <person name="Cepeda A.J."/>
            <person name="Yan W."/>
            <person name="Fan B."/>
            <person name="Jiang Y."/>
            <person name="Adhikari A."/>
            <person name="Zheng C.-J."/>
            <person name="Schuster L."/>
            <person name="Cowan T.M."/>
            <person name="Smanski M.J."/>
            <person name="Chevrette M.G."/>
            <person name="De Carvalho L.P.S."/>
            <person name="Shen B."/>
        </authorList>
    </citation>
    <scope>NUCLEOTIDE SEQUENCE [LARGE SCALE GENOMIC DNA]</scope>
    <source>
        <strain evidence="2 3">NPDC017990</strain>
    </source>
</reference>
<dbReference type="RefSeq" id="WP_397707925.1">
    <property type="nucleotide sequence ID" value="NZ_JBIRGN010000001.1"/>
</dbReference>
<dbReference type="EMBL" id="JBIRGQ010000001">
    <property type="protein sequence ID" value="MFH8544331.1"/>
    <property type="molecule type" value="Genomic_DNA"/>
</dbReference>
<dbReference type="GO" id="GO:0016740">
    <property type="term" value="F:transferase activity"/>
    <property type="evidence" value="ECO:0007669"/>
    <property type="project" value="UniProtKB-KW"/>
</dbReference>
<protein>
    <submittedName>
        <fullName evidence="2">Aminoglycoside phosphotransferase family protein</fullName>
        <ecNumber evidence="2">2.7.-.-</ecNumber>
    </submittedName>
</protein>
<dbReference type="PANTHER" id="PTHR21310">
    <property type="entry name" value="AMINOGLYCOSIDE PHOSPHOTRANSFERASE-RELATED-RELATED"/>
    <property type="match status" value="1"/>
</dbReference>
<dbReference type="CDD" id="cd05155">
    <property type="entry name" value="APH_ChoK_like_1"/>
    <property type="match status" value="1"/>
</dbReference>
<keyword evidence="2" id="KW-0808">Transferase</keyword>
<dbReference type="Pfam" id="PF01636">
    <property type="entry name" value="APH"/>
    <property type="match status" value="1"/>
</dbReference>
<accession>A0ABW7QH89</accession>
<evidence type="ECO:0000259" key="1">
    <source>
        <dbReference type="Pfam" id="PF01636"/>
    </source>
</evidence>
<evidence type="ECO:0000313" key="2">
    <source>
        <dbReference type="EMBL" id="MFH8544331.1"/>
    </source>
</evidence>
<gene>
    <name evidence="2" type="ORF">ACH4F9_04875</name>
</gene>
<dbReference type="Proteomes" id="UP001610818">
    <property type="component" value="Unassembled WGS sequence"/>
</dbReference>
<dbReference type="InterPro" id="IPR051678">
    <property type="entry name" value="AGP_Transferase"/>
</dbReference>
<dbReference type="InterPro" id="IPR011009">
    <property type="entry name" value="Kinase-like_dom_sf"/>
</dbReference>
<dbReference type="Gene3D" id="3.90.1200.10">
    <property type="match status" value="1"/>
</dbReference>
<proteinExistence type="predicted"/>
<dbReference type="PANTHER" id="PTHR21310:SF42">
    <property type="entry name" value="BIFUNCTIONAL AAC_APH"/>
    <property type="match status" value="1"/>
</dbReference>
<comment type="caution">
    <text evidence="2">The sequence shown here is derived from an EMBL/GenBank/DDBJ whole genome shotgun (WGS) entry which is preliminary data.</text>
</comment>
<dbReference type="Gene3D" id="3.30.200.20">
    <property type="entry name" value="Phosphorylase Kinase, domain 1"/>
    <property type="match status" value="1"/>
</dbReference>
<keyword evidence="3" id="KW-1185">Reference proteome</keyword>
<name>A0ABW7QH89_9ACTN</name>
<dbReference type="SUPFAM" id="SSF56112">
    <property type="entry name" value="Protein kinase-like (PK-like)"/>
    <property type="match status" value="1"/>
</dbReference>
<dbReference type="EC" id="2.7.-.-" evidence="2"/>
<evidence type="ECO:0000313" key="3">
    <source>
        <dbReference type="Proteomes" id="UP001610818"/>
    </source>
</evidence>
<dbReference type="InterPro" id="IPR002575">
    <property type="entry name" value="Aminoglycoside_PTrfase"/>
</dbReference>
<feature type="domain" description="Aminoglycoside phosphotransferase" evidence="1">
    <location>
        <begin position="32"/>
        <end position="260"/>
    </location>
</feature>